<dbReference type="EMBL" id="CM003535">
    <property type="protein sequence ID" value="RCV39759.1"/>
    <property type="molecule type" value="Genomic_DNA"/>
</dbReference>
<evidence type="ECO:0000256" key="6">
    <source>
        <dbReference type="SAM" id="Phobius"/>
    </source>
</evidence>
<feature type="transmembrane region" description="Helical" evidence="6">
    <location>
        <begin position="198"/>
        <end position="220"/>
    </location>
</feature>
<sequence>MATAGGRRRLVDLPDPPLAPNGEPQGQQDSGSGGGGLTSAQYSGVVLLFLLVVAIVIAWLCYPICKKAEEEQETTSHEDGGGEDRRRARRQRQQQQAAAAVPEPEVVVGTDKSGQHAAEAALECTYRAAEGWEERTCSVCLAELQDGEAVRMLMPCAHYFHAACADRWMHTSATCPICRAPTAAAGRRRRTYYGASPTYTILAVVLIVIIFAVAILRVFFALHRRNREQDNGCGPRPSDGGGGSC</sequence>
<dbReference type="OrthoDB" id="678282at2759"/>
<dbReference type="SUPFAM" id="SSF57850">
    <property type="entry name" value="RING/U-box"/>
    <property type="match status" value="1"/>
</dbReference>
<organism evidence="8">
    <name type="scientific">Setaria italica</name>
    <name type="common">Foxtail millet</name>
    <name type="synonym">Panicum italicum</name>
    <dbReference type="NCBI Taxonomy" id="4555"/>
    <lineage>
        <taxon>Eukaryota</taxon>
        <taxon>Viridiplantae</taxon>
        <taxon>Streptophyta</taxon>
        <taxon>Embryophyta</taxon>
        <taxon>Tracheophyta</taxon>
        <taxon>Spermatophyta</taxon>
        <taxon>Magnoliopsida</taxon>
        <taxon>Liliopsida</taxon>
        <taxon>Poales</taxon>
        <taxon>Poaceae</taxon>
        <taxon>PACMAD clade</taxon>
        <taxon>Panicoideae</taxon>
        <taxon>Panicodae</taxon>
        <taxon>Paniceae</taxon>
        <taxon>Cenchrinae</taxon>
        <taxon>Setaria</taxon>
    </lineage>
</organism>
<proteinExistence type="predicted"/>
<feature type="region of interest" description="Disordered" evidence="5">
    <location>
        <begin position="1"/>
        <end position="35"/>
    </location>
</feature>
<dbReference type="InterPro" id="IPR011016">
    <property type="entry name" value="Znf_RING-CH"/>
</dbReference>
<dbReference type="UniPathway" id="UPA00143"/>
<dbReference type="AlphaFoldDB" id="A0A368SBG1"/>
<evidence type="ECO:0000256" key="5">
    <source>
        <dbReference type="SAM" id="MobiDB-lite"/>
    </source>
</evidence>
<reference evidence="8" key="2">
    <citation type="submission" date="2015-07" db="EMBL/GenBank/DDBJ databases">
        <authorList>
            <person name="Noorani M."/>
        </authorList>
    </citation>
    <scope>NUCLEOTIDE SEQUENCE</scope>
    <source>
        <strain evidence="8">Yugu1</strain>
    </source>
</reference>
<evidence type="ECO:0000256" key="1">
    <source>
        <dbReference type="ARBA" id="ARBA00022723"/>
    </source>
</evidence>
<reference evidence="8" key="1">
    <citation type="journal article" date="2012" name="Nat. Biotechnol.">
        <title>Reference genome sequence of the model plant Setaria.</title>
        <authorList>
            <person name="Bennetzen J.L."/>
            <person name="Schmutz J."/>
            <person name="Wang H."/>
            <person name="Percifield R."/>
            <person name="Hawkins J."/>
            <person name="Pontaroli A.C."/>
            <person name="Estep M."/>
            <person name="Feng L."/>
            <person name="Vaughn J.N."/>
            <person name="Grimwood J."/>
            <person name="Jenkins J."/>
            <person name="Barry K."/>
            <person name="Lindquist E."/>
            <person name="Hellsten U."/>
            <person name="Deshpande S."/>
            <person name="Wang X."/>
            <person name="Wu X."/>
            <person name="Mitros T."/>
            <person name="Triplett J."/>
            <person name="Yang X."/>
            <person name="Ye C.Y."/>
            <person name="Mauro-Herrera M."/>
            <person name="Wang L."/>
            <person name="Li P."/>
            <person name="Sharma M."/>
            <person name="Sharma R."/>
            <person name="Ronald P.C."/>
            <person name="Panaud O."/>
            <person name="Kellogg E.A."/>
            <person name="Brutnell T.P."/>
            <person name="Doust A.N."/>
            <person name="Tuskan G.A."/>
            <person name="Rokhsar D."/>
            <person name="Devos K.M."/>
        </authorList>
    </citation>
    <scope>NUCLEOTIDE SEQUENCE [LARGE SCALE GENOMIC DNA]</scope>
    <source>
        <strain evidence="8">Yugu1</strain>
    </source>
</reference>
<dbReference type="PANTHER" id="PTHR45676:SF159">
    <property type="entry name" value="RING-H2 FINGER PROTEIN ATL51"/>
    <property type="match status" value="1"/>
</dbReference>
<name>A0A368SBG1_SETIT</name>
<evidence type="ECO:0000256" key="3">
    <source>
        <dbReference type="ARBA" id="ARBA00022833"/>
    </source>
</evidence>
<dbReference type="PROSITE" id="PS50089">
    <property type="entry name" value="ZF_RING_2"/>
    <property type="match status" value="1"/>
</dbReference>
<protein>
    <recommendedName>
        <fullName evidence="7">RING-type domain-containing protein</fullName>
    </recommendedName>
</protein>
<keyword evidence="6" id="KW-0812">Transmembrane</keyword>
<feature type="region of interest" description="Disordered" evidence="5">
    <location>
        <begin position="71"/>
        <end position="107"/>
    </location>
</feature>
<dbReference type="PANTHER" id="PTHR45676">
    <property type="entry name" value="RING-H2 FINGER PROTEIN ATL51-RELATED"/>
    <property type="match status" value="1"/>
</dbReference>
<evidence type="ECO:0000256" key="4">
    <source>
        <dbReference type="PROSITE-ProRule" id="PRU00175"/>
    </source>
</evidence>
<feature type="transmembrane region" description="Helical" evidence="6">
    <location>
        <begin position="42"/>
        <end position="62"/>
    </location>
</feature>
<dbReference type="InterPro" id="IPR001841">
    <property type="entry name" value="Znf_RING"/>
</dbReference>
<dbReference type="Gene3D" id="3.30.40.10">
    <property type="entry name" value="Zinc/RING finger domain, C3HC4 (zinc finger)"/>
    <property type="match status" value="1"/>
</dbReference>
<dbReference type="Pfam" id="PF13639">
    <property type="entry name" value="zf-RING_2"/>
    <property type="match status" value="1"/>
</dbReference>
<dbReference type="GO" id="GO:0008270">
    <property type="term" value="F:zinc ion binding"/>
    <property type="evidence" value="ECO:0007669"/>
    <property type="project" value="UniProtKB-KW"/>
</dbReference>
<feature type="domain" description="RING-type" evidence="7">
    <location>
        <begin position="137"/>
        <end position="179"/>
    </location>
</feature>
<keyword evidence="6" id="KW-0472">Membrane</keyword>
<dbReference type="SMART" id="SM00184">
    <property type="entry name" value="RING"/>
    <property type="match status" value="1"/>
</dbReference>
<feature type="compositionally biased region" description="Basic and acidic residues" evidence="5">
    <location>
        <begin position="71"/>
        <end position="86"/>
    </location>
</feature>
<evidence type="ECO:0000313" key="8">
    <source>
        <dbReference type="EMBL" id="RCV39759.1"/>
    </source>
</evidence>
<dbReference type="SMART" id="SM00744">
    <property type="entry name" value="RINGv"/>
    <property type="match status" value="1"/>
</dbReference>
<dbReference type="GO" id="GO:0016567">
    <property type="term" value="P:protein ubiquitination"/>
    <property type="evidence" value="ECO:0007669"/>
    <property type="project" value="UniProtKB-UniPathway"/>
</dbReference>
<keyword evidence="2 4" id="KW-0863">Zinc-finger</keyword>
<keyword evidence="3" id="KW-0862">Zinc</keyword>
<keyword evidence="1" id="KW-0479">Metal-binding</keyword>
<keyword evidence="6" id="KW-1133">Transmembrane helix</keyword>
<accession>A0A368SBG1</accession>
<gene>
    <name evidence="8" type="ORF">SETIT_8G248300v2</name>
</gene>
<evidence type="ECO:0000259" key="7">
    <source>
        <dbReference type="PROSITE" id="PS50089"/>
    </source>
</evidence>
<dbReference type="InterPro" id="IPR013083">
    <property type="entry name" value="Znf_RING/FYVE/PHD"/>
</dbReference>
<evidence type="ECO:0000256" key="2">
    <source>
        <dbReference type="ARBA" id="ARBA00022771"/>
    </source>
</evidence>